<dbReference type="AlphaFoldDB" id="L8GZE2"/>
<dbReference type="InterPro" id="IPR012677">
    <property type="entry name" value="Nucleotide-bd_a/b_plait_sf"/>
</dbReference>
<organism evidence="2 3">
    <name type="scientific">Acanthamoeba castellanii (strain ATCC 30010 / Neff)</name>
    <dbReference type="NCBI Taxonomy" id="1257118"/>
    <lineage>
        <taxon>Eukaryota</taxon>
        <taxon>Amoebozoa</taxon>
        <taxon>Discosea</taxon>
        <taxon>Longamoebia</taxon>
        <taxon>Centramoebida</taxon>
        <taxon>Acanthamoebidae</taxon>
        <taxon>Acanthamoeba</taxon>
    </lineage>
</organism>
<accession>L8GZE2</accession>
<dbReference type="RefSeq" id="XP_004339919.1">
    <property type="nucleotide sequence ID" value="XM_004339871.1"/>
</dbReference>
<sequence>MGIGMGIGRGVPPQYLNGKTVYVGTDPILPLTLYIQYSHLEQLTIKHNSASARDYTTPLPWGAQQYGGGYGGGYPPQGGYGAPPPHYGGYGGHGGHHGGAPGYGGHGGYGGGEYSG</sequence>
<dbReference type="KEGG" id="acan:ACA1_206500"/>
<dbReference type="EMBL" id="KB007966">
    <property type="protein sequence ID" value="ELR17903.1"/>
    <property type="molecule type" value="Genomic_DNA"/>
</dbReference>
<name>L8GZE2_ACACF</name>
<dbReference type="Proteomes" id="UP000011083">
    <property type="component" value="Unassembled WGS sequence"/>
</dbReference>
<evidence type="ECO:0000313" key="2">
    <source>
        <dbReference type="EMBL" id="ELR17903.1"/>
    </source>
</evidence>
<evidence type="ECO:0000313" key="3">
    <source>
        <dbReference type="Proteomes" id="UP000011083"/>
    </source>
</evidence>
<dbReference type="GeneID" id="14918685"/>
<feature type="region of interest" description="Disordered" evidence="1">
    <location>
        <begin position="88"/>
        <end position="116"/>
    </location>
</feature>
<evidence type="ECO:0000256" key="1">
    <source>
        <dbReference type="SAM" id="MobiDB-lite"/>
    </source>
</evidence>
<reference evidence="2 3" key="1">
    <citation type="journal article" date="2013" name="Genome Biol.">
        <title>Genome of Acanthamoeba castellanii highlights extensive lateral gene transfer and early evolution of tyrosine kinase signaling.</title>
        <authorList>
            <person name="Clarke M."/>
            <person name="Lohan A.J."/>
            <person name="Liu B."/>
            <person name="Lagkouvardos I."/>
            <person name="Roy S."/>
            <person name="Zafar N."/>
            <person name="Bertelli C."/>
            <person name="Schilde C."/>
            <person name="Kianianmomeni A."/>
            <person name="Burglin T.R."/>
            <person name="Frech C."/>
            <person name="Turcotte B."/>
            <person name="Kopec K.O."/>
            <person name="Synnott J.M."/>
            <person name="Choo C."/>
            <person name="Paponov I."/>
            <person name="Finkler A."/>
            <person name="Soon Heng Tan C."/>
            <person name="Hutchins A.P."/>
            <person name="Weinmeier T."/>
            <person name="Rattei T."/>
            <person name="Chu J.S."/>
            <person name="Gimenez G."/>
            <person name="Irimia M."/>
            <person name="Rigden D.J."/>
            <person name="Fitzpatrick D.A."/>
            <person name="Lorenzo-Morales J."/>
            <person name="Bateman A."/>
            <person name="Chiu C.H."/>
            <person name="Tang P."/>
            <person name="Hegemann P."/>
            <person name="Fromm H."/>
            <person name="Raoult D."/>
            <person name="Greub G."/>
            <person name="Miranda-Saavedra D."/>
            <person name="Chen N."/>
            <person name="Nash P."/>
            <person name="Ginger M.L."/>
            <person name="Horn M."/>
            <person name="Schaap P."/>
            <person name="Caler L."/>
            <person name="Loftus B."/>
        </authorList>
    </citation>
    <scope>NUCLEOTIDE SEQUENCE [LARGE SCALE GENOMIC DNA]</scope>
    <source>
        <strain evidence="2 3">Neff</strain>
    </source>
</reference>
<proteinExistence type="predicted"/>
<keyword evidence="3" id="KW-1185">Reference proteome</keyword>
<dbReference type="Gene3D" id="3.30.70.330">
    <property type="match status" value="1"/>
</dbReference>
<protein>
    <submittedName>
        <fullName evidence="2">Uncharacterized protein</fullName>
    </submittedName>
</protein>
<gene>
    <name evidence="2" type="ORF">ACA1_206500</name>
</gene>
<dbReference type="VEuPathDB" id="AmoebaDB:ACA1_206500"/>